<dbReference type="InterPro" id="IPR012967">
    <property type="entry name" value="COMT_dimerisation"/>
</dbReference>
<dbReference type="InterPro" id="IPR036390">
    <property type="entry name" value="WH_DNA-bd_sf"/>
</dbReference>
<reference evidence="8 9" key="1">
    <citation type="submission" date="2025-05" db="UniProtKB">
        <authorList>
            <consortium name="RefSeq"/>
        </authorList>
    </citation>
    <scope>IDENTIFICATION</scope>
    <source>
        <tissue evidence="8 9">Leaves</tissue>
    </source>
</reference>
<dbReference type="Pfam" id="PF00891">
    <property type="entry name" value="Methyltransf_2"/>
    <property type="match status" value="1"/>
</dbReference>
<evidence type="ECO:0000256" key="1">
    <source>
        <dbReference type="ARBA" id="ARBA00022603"/>
    </source>
</evidence>
<proteinExistence type="inferred from homology"/>
<evidence type="ECO:0000313" key="7">
    <source>
        <dbReference type="Proteomes" id="UP001652660"/>
    </source>
</evidence>
<gene>
    <name evidence="9" type="primary">LOC140007084</name>
    <name evidence="8" type="synonym">LOC140007081</name>
</gene>
<dbReference type="RefSeq" id="XP_071905891.1">
    <property type="nucleotide sequence ID" value="XM_072049790.1"/>
</dbReference>
<dbReference type="InterPro" id="IPR016461">
    <property type="entry name" value="COMT-like"/>
</dbReference>
<evidence type="ECO:0000259" key="6">
    <source>
        <dbReference type="Pfam" id="PF08100"/>
    </source>
</evidence>
<feature type="domain" description="O-methyltransferase dimerisation" evidence="6">
    <location>
        <begin position="81"/>
        <end position="163"/>
    </location>
</feature>
<dbReference type="CDD" id="cd02440">
    <property type="entry name" value="AdoMet_MTases"/>
    <property type="match status" value="1"/>
</dbReference>
<dbReference type="Proteomes" id="UP001652660">
    <property type="component" value="Chromosome 5e"/>
</dbReference>
<keyword evidence="1" id="KW-0489">Methyltransferase</keyword>
<dbReference type="PANTHER" id="PTHR11746">
    <property type="entry name" value="O-METHYLTRANSFERASE"/>
    <property type="match status" value="1"/>
</dbReference>
<evidence type="ECO:0000313" key="9">
    <source>
        <dbReference type="RefSeq" id="XP_071905894.1"/>
    </source>
</evidence>
<evidence type="ECO:0000256" key="2">
    <source>
        <dbReference type="ARBA" id="ARBA00022679"/>
    </source>
</evidence>
<dbReference type="PIRSF" id="PIRSF005739">
    <property type="entry name" value="O-mtase"/>
    <property type="match status" value="1"/>
</dbReference>
<feature type="domain" description="O-methyltransferase C-terminal" evidence="5">
    <location>
        <begin position="184"/>
        <end position="396"/>
    </location>
</feature>
<dbReference type="InterPro" id="IPR036388">
    <property type="entry name" value="WH-like_DNA-bd_sf"/>
</dbReference>
<evidence type="ECO:0000259" key="5">
    <source>
        <dbReference type="Pfam" id="PF00891"/>
    </source>
</evidence>
<keyword evidence="7" id="KW-1185">Reference proteome</keyword>
<name>A0ABM4UF31_COFAR</name>
<sequence>MVPSFSSAAILASADSINSVLNKNGLHLELPHSEVDIPVEFLDNRLCYRHCCHKICNVKFVSKNWPNKYASEFLEAQTHVWNAMFHFKKSACVKCAVELGIPDVISNHGKPITLSDLISVLPIHPSKSAHIFRLMRFLANSGFFVENPQGYALTSAGRLLLKDEPFNVRAHIFLSCDPALLKPWNFLTEWFQNDDPSPFDTAYGNNFWHYNAQEVRFGKMFNEAMASDNQLSVEVLMTKCKSVFEGLTTLADVGGGTGKVARAIAQNFPNIKCTVYDLPHVVANQERAVNLEFLAGDMFQSVPRANAILLKWILHDWNDEECIQILRKCKEAIPSKENGGKVIIIDMVLSDQQKGADDHEAIETQLFLDMLMMVLVTGKERNEREWAKLFSEAGFNDYKITPVPGLRSLIEVYY</sequence>
<evidence type="ECO:0000256" key="3">
    <source>
        <dbReference type="ARBA" id="ARBA00022691"/>
    </source>
</evidence>
<dbReference type="Gene3D" id="1.10.10.10">
    <property type="entry name" value="Winged helix-like DNA-binding domain superfamily/Winged helix DNA-binding domain"/>
    <property type="match status" value="1"/>
</dbReference>
<organism evidence="7 9">
    <name type="scientific">Coffea arabica</name>
    <name type="common">Arabian coffee</name>
    <dbReference type="NCBI Taxonomy" id="13443"/>
    <lineage>
        <taxon>Eukaryota</taxon>
        <taxon>Viridiplantae</taxon>
        <taxon>Streptophyta</taxon>
        <taxon>Embryophyta</taxon>
        <taxon>Tracheophyta</taxon>
        <taxon>Spermatophyta</taxon>
        <taxon>Magnoliopsida</taxon>
        <taxon>eudicotyledons</taxon>
        <taxon>Gunneridae</taxon>
        <taxon>Pentapetalae</taxon>
        <taxon>asterids</taxon>
        <taxon>lamiids</taxon>
        <taxon>Gentianales</taxon>
        <taxon>Rubiaceae</taxon>
        <taxon>Ixoroideae</taxon>
        <taxon>Gardenieae complex</taxon>
        <taxon>Bertiereae - Coffeeae clade</taxon>
        <taxon>Coffeeae</taxon>
        <taxon>Coffea</taxon>
    </lineage>
</organism>
<protein>
    <submittedName>
        <fullName evidence="8 9">Trans-resveratrol di-O-methyltransferase-like</fullName>
    </submittedName>
</protein>
<dbReference type="GeneID" id="140007084"/>
<keyword evidence="3" id="KW-0949">S-adenosyl-L-methionine</keyword>
<keyword evidence="2" id="KW-0808">Transferase</keyword>
<dbReference type="PROSITE" id="PS51683">
    <property type="entry name" value="SAM_OMT_II"/>
    <property type="match status" value="1"/>
</dbReference>
<comment type="similarity">
    <text evidence="4">Belongs to the class I-like SAM-binding methyltransferase superfamily. Cation-independent O-methyltransferase family. COMT subfamily.</text>
</comment>
<dbReference type="Pfam" id="PF08100">
    <property type="entry name" value="Dimerisation"/>
    <property type="match status" value="1"/>
</dbReference>
<evidence type="ECO:0000256" key="4">
    <source>
        <dbReference type="ARBA" id="ARBA00034481"/>
    </source>
</evidence>
<dbReference type="RefSeq" id="XP_071905894.1">
    <property type="nucleotide sequence ID" value="XM_072049793.1"/>
</dbReference>
<dbReference type="InterPro" id="IPR029063">
    <property type="entry name" value="SAM-dependent_MTases_sf"/>
</dbReference>
<dbReference type="InterPro" id="IPR001077">
    <property type="entry name" value="COMT_C"/>
</dbReference>
<dbReference type="SUPFAM" id="SSF46785">
    <property type="entry name" value="Winged helix' DNA-binding domain"/>
    <property type="match status" value="1"/>
</dbReference>
<evidence type="ECO:0000313" key="8">
    <source>
        <dbReference type="RefSeq" id="XP_071905891.1"/>
    </source>
</evidence>
<dbReference type="SUPFAM" id="SSF53335">
    <property type="entry name" value="S-adenosyl-L-methionine-dependent methyltransferases"/>
    <property type="match status" value="1"/>
</dbReference>
<accession>A0ABM4UF31</accession>
<dbReference type="Gene3D" id="3.40.50.150">
    <property type="entry name" value="Vaccinia Virus protein VP39"/>
    <property type="match status" value="1"/>
</dbReference>